<protein>
    <submittedName>
        <fullName evidence="1">Uncharacterized protein</fullName>
    </submittedName>
</protein>
<accession>A0A6M3K9V5</accession>
<proteinExistence type="predicted"/>
<evidence type="ECO:0000313" key="1">
    <source>
        <dbReference type="EMBL" id="QJA78643.1"/>
    </source>
</evidence>
<organism evidence="1">
    <name type="scientific">viral metagenome</name>
    <dbReference type="NCBI Taxonomy" id="1070528"/>
    <lineage>
        <taxon>unclassified sequences</taxon>
        <taxon>metagenomes</taxon>
        <taxon>organismal metagenomes</taxon>
    </lineage>
</organism>
<sequence length="112" mass="12988">MAKKQSHEVEKGAQVIFSADLQMRRISKQGVRYAIENPEGLAINDLHHIEVGRAFFPKDDNFSMDFMNVDLKPQGDPAEQTKDHLDAIKSLKKKQAEFRKFLKFKLVIMREE</sequence>
<gene>
    <name evidence="1" type="ORF">MM415A01038_0011</name>
</gene>
<name>A0A6M3K9V5_9ZZZZ</name>
<dbReference type="EMBL" id="MT142346">
    <property type="protein sequence ID" value="QJA78643.1"/>
    <property type="molecule type" value="Genomic_DNA"/>
</dbReference>
<dbReference type="AlphaFoldDB" id="A0A6M3K9V5"/>
<reference evidence="1" key="1">
    <citation type="submission" date="2020-03" db="EMBL/GenBank/DDBJ databases">
        <title>The deep terrestrial virosphere.</title>
        <authorList>
            <person name="Holmfeldt K."/>
            <person name="Nilsson E."/>
            <person name="Simone D."/>
            <person name="Lopez-Fernandez M."/>
            <person name="Wu X."/>
            <person name="de Brujin I."/>
            <person name="Lundin D."/>
            <person name="Andersson A."/>
            <person name="Bertilsson S."/>
            <person name="Dopson M."/>
        </authorList>
    </citation>
    <scope>NUCLEOTIDE SEQUENCE</scope>
    <source>
        <strain evidence="1">MM415A01038</strain>
    </source>
</reference>